<dbReference type="AlphaFoldDB" id="A0A135T8H1"/>
<comment type="caution">
    <text evidence="1">The sequence shown here is derived from an EMBL/GenBank/DDBJ whole genome shotgun (WGS) entry which is preliminary data.</text>
</comment>
<keyword evidence="2" id="KW-1185">Reference proteome</keyword>
<dbReference type="EMBL" id="JEMN01001203">
    <property type="protein sequence ID" value="KXH44457.1"/>
    <property type="molecule type" value="Genomic_DNA"/>
</dbReference>
<name>A0A135T8H1_9PEZI</name>
<organism evidence="1 2">
    <name type="scientific">Colletotrichum nymphaeae SA-01</name>
    <dbReference type="NCBI Taxonomy" id="1460502"/>
    <lineage>
        <taxon>Eukaryota</taxon>
        <taxon>Fungi</taxon>
        <taxon>Dikarya</taxon>
        <taxon>Ascomycota</taxon>
        <taxon>Pezizomycotina</taxon>
        <taxon>Sordariomycetes</taxon>
        <taxon>Hypocreomycetidae</taxon>
        <taxon>Glomerellales</taxon>
        <taxon>Glomerellaceae</taxon>
        <taxon>Colletotrichum</taxon>
        <taxon>Colletotrichum acutatum species complex</taxon>
    </lineage>
</organism>
<protein>
    <submittedName>
        <fullName evidence="1">Uncharacterized protein</fullName>
    </submittedName>
</protein>
<dbReference type="Proteomes" id="UP000070054">
    <property type="component" value="Unassembled WGS sequence"/>
</dbReference>
<reference evidence="1 2" key="1">
    <citation type="submission" date="2014-02" db="EMBL/GenBank/DDBJ databases">
        <title>The genome sequence of Colletotrichum nymphaeae SA-01.</title>
        <authorList>
            <person name="Baroncelli R."/>
            <person name="Thon M.R."/>
        </authorList>
    </citation>
    <scope>NUCLEOTIDE SEQUENCE [LARGE SCALE GENOMIC DNA]</scope>
    <source>
        <strain evidence="1 2">SA-01</strain>
    </source>
</reference>
<accession>A0A135T8H1</accession>
<evidence type="ECO:0000313" key="2">
    <source>
        <dbReference type="Proteomes" id="UP000070054"/>
    </source>
</evidence>
<gene>
    <name evidence="1" type="ORF">CNYM01_13599</name>
</gene>
<evidence type="ECO:0000313" key="1">
    <source>
        <dbReference type="EMBL" id="KXH44457.1"/>
    </source>
</evidence>
<proteinExistence type="predicted"/>
<sequence length="52" mass="5327">MKEAGGGNAALRVWEGVMPDLGQTLDAPSWPGMMRSGQELPAAPAAAAAARY</sequence>